<evidence type="ECO:0000256" key="1">
    <source>
        <dbReference type="ARBA" id="ARBA00022475"/>
    </source>
</evidence>
<evidence type="ECO:0000256" key="5">
    <source>
        <dbReference type="ARBA" id="ARBA00022960"/>
    </source>
</evidence>
<feature type="binding site" evidence="10">
    <location>
        <position position="197"/>
    </location>
    <ligand>
        <name>UDP-N-acetyl-alpha-D-glucosamine</name>
        <dbReference type="ChEBI" id="CHEBI:57705"/>
    </ligand>
</feature>
<feature type="domain" description="Glycosyl transferase family 28 C-terminal" evidence="12">
    <location>
        <begin position="191"/>
        <end position="344"/>
    </location>
</feature>
<evidence type="ECO:0000256" key="2">
    <source>
        <dbReference type="ARBA" id="ARBA00022618"/>
    </source>
</evidence>
<gene>
    <name evidence="10 13" type="primary">murG</name>
    <name evidence="13" type="ORF">HT99x_02725</name>
</gene>
<keyword evidence="3 10" id="KW-0328">Glycosyltransferase</keyword>
<dbReference type="GO" id="GO:0071555">
    <property type="term" value="P:cell wall organization"/>
    <property type="evidence" value="ECO:0007669"/>
    <property type="project" value="UniProtKB-KW"/>
</dbReference>
<dbReference type="PANTHER" id="PTHR21015">
    <property type="entry name" value="UDP-N-ACETYLGLUCOSAMINE--N-ACETYLMURAMYL-(PENTAPEPTIDE) PYROPHOSPHORYL-UNDECAPRENOL N-ACETYLGLUCOSAMINE TRANSFERASE 1"/>
    <property type="match status" value="1"/>
</dbReference>
<organism evidence="13">
    <name type="scientific">Candidatus Berkiella aquae</name>
    <dbReference type="NCBI Taxonomy" id="295108"/>
    <lineage>
        <taxon>Bacteria</taxon>
        <taxon>Pseudomonadati</taxon>
        <taxon>Pseudomonadota</taxon>
        <taxon>Gammaproteobacteria</taxon>
        <taxon>Candidatus Berkiellales</taxon>
        <taxon>Candidatus Berkiellaceae</taxon>
        <taxon>Candidatus Berkiella</taxon>
    </lineage>
</organism>
<dbReference type="GO" id="GO:0009252">
    <property type="term" value="P:peptidoglycan biosynthetic process"/>
    <property type="evidence" value="ECO:0007669"/>
    <property type="project" value="UniProtKB-UniRule"/>
</dbReference>
<feature type="binding site" evidence="10">
    <location>
        <position position="251"/>
    </location>
    <ligand>
        <name>UDP-N-acetyl-alpha-D-glucosamine</name>
        <dbReference type="ChEBI" id="CHEBI:57705"/>
    </ligand>
</feature>
<comment type="catalytic activity">
    <reaction evidence="10">
        <text>di-trans,octa-cis-undecaprenyl diphospho-N-acetyl-alpha-D-muramoyl-L-alanyl-D-glutamyl-meso-2,6-diaminopimeloyl-D-alanyl-D-alanine + UDP-N-acetyl-alpha-D-glucosamine = di-trans,octa-cis-undecaprenyl diphospho-[N-acetyl-alpha-D-glucosaminyl-(1-&gt;4)]-N-acetyl-alpha-D-muramoyl-L-alanyl-D-glutamyl-meso-2,6-diaminopimeloyl-D-alanyl-D-alanine + UDP + H(+)</text>
        <dbReference type="Rhea" id="RHEA:31227"/>
        <dbReference type="ChEBI" id="CHEBI:15378"/>
        <dbReference type="ChEBI" id="CHEBI:57705"/>
        <dbReference type="ChEBI" id="CHEBI:58223"/>
        <dbReference type="ChEBI" id="CHEBI:61387"/>
        <dbReference type="ChEBI" id="CHEBI:61388"/>
        <dbReference type="EC" id="2.4.1.227"/>
    </reaction>
</comment>
<feature type="binding site" evidence="10">
    <location>
        <begin position="17"/>
        <end position="19"/>
    </location>
    <ligand>
        <name>UDP-N-acetyl-alpha-D-glucosamine</name>
        <dbReference type="ChEBI" id="CHEBI:57705"/>
    </ligand>
</feature>
<evidence type="ECO:0000313" key="13">
    <source>
        <dbReference type="EMBL" id="KRG19746.1"/>
    </source>
</evidence>
<evidence type="ECO:0000256" key="4">
    <source>
        <dbReference type="ARBA" id="ARBA00022679"/>
    </source>
</evidence>
<comment type="caution">
    <text evidence="10">Lacks conserved residue(s) required for the propagation of feature annotation.</text>
</comment>
<evidence type="ECO:0000256" key="3">
    <source>
        <dbReference type="ARBA" id="ARBA00022676"/>
    </source>
</evidence>
<protein>
    <recommendedName>
        <fullName evidence="10">UDP-N-acetylglucosamine--N-acetylmuramyl-(pentapeptide) pyrophosphoryl-undecaprenol N-acetylglucosamine transferase</fullName>
        <ecNumber evidence="10">2.4.1.227</ecNumber>
    </recommendedName>
    <alternativeName>
        <fullName evidence="10">Undecaprenyl-PP-MurNAc-pentapeptide-UDPGlcNAc GlcNAc transferase</fullName>
    </alternativeName>
</protein>
<keyword evidence="2 10" id="KW-0132">Cell division</keyword>
<dbReference type="Pfam" id="PF04101">
    <property type="entry name" value="Glyco_tran_28_C"/>
    <property type="match status" value="1"/>
</dbReference>
<dbReference type="GO" id="GO:0051301">
    <property type="term" value="P:cell division"/>
    <property type="evidence" value="ECO:0007669"/>
    <property type="project" value="UniProtKB-KW"/>
</dbReference>
<dbReference type="InterPro" id="IPR006009">
    <property type="entry name" value="GlcNAc_MurG"/>
</dbReference>
<evidence type="ECO:0000259" key="11">
    <source>
        <dbReference type="Pfam" id="PF03033"/>
    </source>
</evidence>
<evidence type="ECO:0000256" key="9">
    <source>
        <dbReference type="ARBA" id="ARBA00023316"/>
    </source>
</evidence>
<keyword evidence="6 10" id="KW-0573">Peptidoglycan synthesis</keyword>
<dbReference type="InterPro" id="IPR007235">
    <property type="entry name" value="Glyco_trans_28_C"/>
</dbReference>
<dbReference type="CDD" id="cd03785">
    <property type="entry name" value="GT28_MurG"/>
    <property type="match status" value="1"/>
</dbReference>
<comment type="pathway">
    <text evidence="10">Cell wall biogenesis; peptidoglycan biosynthesis.</text>
</comment>
<dbReference type="GO" id="GO:0008360">
    <property type="term" value="P:regulation of cell shape"/>
    <property type="evidence" value="ECO:0007669"/>
    <property type="project" value="UniProtKB-KW"/>
</dbReference>
<dbReference type="UniPathway" id="UPA00219"/>
<evidence type="ECO:0000256" key="7">
    <source>
        <dbReference type="ARBA" id="ARBA00023136"/>
    </source>
</evidence>
<feature type="binding site" evidence="10">
    <location>
        <position position="129"/>
    </location>
    <ligand>
        <name>UDP-N-acetyl-alpha-D-glucosamine</name>
        <dbReference type="ChEBI" id="CHEBI:57705"/>
    </ligand>
</feature>
<comment type="subcellular location">
    <subcellularLocation>
        <location evidence="10">Cell membrane</location>
        <topology evidence="10">Peripheral membrane protein</topology>
        <orientation evidence="10">Cytoplasmic side</orientation>
    </subcellularLocation>
</comment>
<accession>A0A0Q9YPY6</accession>
<dbReference type="GO" id="GO:0051991">
    <property type="term" value="F:UDP-N-acetyl-D-glucosamine:N-acetylmuramoyl-L-alanyl-D-glutamyl-meso-2,6-diaminopimelyl-D-alanyl-D-alanine-diphosphoundecaprenol 4-beta-N-acetylglucosaminlytransferase activity"/>
    <property type="evidence" value="ECO:0007669"/>
    <property type="project" value="RHEA"/>
</dbReference>
<dbReference type="STRING" id="295108.HT99x_02725"/>
<sequence length="366" mass="39993">MGAIENKMKVMILAGGTGGHVMPALAVARHLRQQGHQVHWLGTRAGIEARLVPQEDLPISFIDIQGIRGKKIITLLQAPFRICKAIVQSYRVLASVKPDAVLCMGGYVSGPGAIAAWLRRCPIVLHEQNAIAGWTNRVLANFAKRIMVAFPNAFKKHLDKIIETGNPVRQDILNILPPKERLKLRQTPVRVLVLGGSQGATKLNEVLPQAFALLPQDQCPQIWHQTGKNNLATTQKAYTDCQVIAQVSDFIQDMQEAYAWADIVICRAGALTIAEISAVGLPSILIPFPFAVDDHQTHNAKYLSDHGAAFLLAQSELTPNKLHELLLDLIINPDKRLGMAMASHALAKPLATTIVAEQCLEVSCEP</sequence>
<evidence type="ECO:0000256" key="10">
    <source>
        <dbReference type="HAMAP-Rule" id="MF_00033"/>
    </source>
</evidence>
<evidence type="ECO:0000256" key="8">
    <source>
        <dbReference type="ARBA" id="ARBA00023306"/>
    </source>
</evidence>
<dbReference type="NCBIfam" id="TIGR01133">
    <property type="entry name" value="murG"/>
    <property type="match status" value="1"/>
</dbReference>
<dbReference type="HAMAP" id="MF_00033">
    <property type="entry name" value="MurG"/>
    <property type="match status" value="1"/>
</dbReference>
<keyword evidence="4 10" id="KW-0808">Transferase</keyword>
<dbReference type="PANTHER" id="PTHR21015:SF22">
    <property type="entry name" value="GLYCOSYLTRANSFERASE"/>
    <property type="match status" value="1"/>
</dbReference>
<reference evidence="13" key="1">
    <citation type="submission" date="2015-09" db="EMBL/GenBank/DDBJ databases">
        <title>Draft Genome Sequences of Two Novel Amoeba-resistant Intranuclear Bacteria, Candidatus Berkiella cookevillensis and Candidatus Berkiella aquae.</title>
        <authorList>
            <person name="Mehari Y.T."/>
            <person name="Arivett B.A."/>
            <person name="Farone A.L."/>
            <person name="Gunderson J.H."/>
            <person name="Farone M.B."/>
        </authorList>
    </citation>
    <scope>NUCLEOTIDE SEQUENCE [LARGE SCALE GENOMIC DNA]</scope>
    <source>
        <strain evidence="13">HT99</strain>
    </source>
</reference>
<dbReference type="AlphaFoldDB" id="A0A0Q9YPY6"/>
<dbReference type="EC" id="2.4.1.227" evidence="10"/>
<dbReference type="Pfam" id="PF03033">
    <property type="entry name" value="Glyco_transf_28"/>
    <property type="match status" value="1"/>
</dbReference>
<dbReference type="GO" id="GO:0050511">
    <property type="term" value="F:undecaprenyldiphospho-muramoylpentapeptide beta-N-acetylglucosaminyltransferase activity"/>
    <property type="evidence" value="ECO:0007669"/>
    <property type="project" value="UniProtKB-UniRule"/>
</dbReference>
<comment type="similarity">
    <text evidence="10">Belongs to the glycosyltransferase 28 family. MurG subfamily.</text>
</comment>
<feature type="binding site" evidence="10">
    <location>
        <position position="296"/>
    </location>
    <ligand>
        <name>UDP-N-acetyl-alpha-D-glucosamine</name>
        <dbReference type="ChEBI" id="CHEBI:57705"/>
    </ligand>
</feature>
<dbReference type="Gene3D" id="3.40.50.2000">
    <property type="entry name" value="Glycogen Phosphorylase B"/>
    <property type="match status" value="2"/>
</dbReference>
<feature type="binding site" evidence="10">
    <location>
        <position position="169"/>
    </location>
    <ligand>
        <name>UDP-N-acetyl-alpha-D-glucosamine</name>
        <dbReference type="ChEBI" id="CHEBI:57705"/>
    </ligand>
</feature>
<keyword evidence="5 10" id="KW-0133">Cell shape</keyword>
<comment type="function">
    <text evidence="10">Cell wall formation. Catalyzes the transfer of a GlcNAc subunit on undecaprenyl-pyrophosphoryl-MurNAc-pentapeptide (lipid intermediate I) to form undecaprenyl-pyrophosphoryl-MurNAc-(pentapeptide)GlcNAc (lipid intermediate II).</text>
</comment>
<keyword evidence="9 10" id="KW-0961">Cell wall biogenesis/degradation</keyword>
<dbReference type="GO" id="GO:0005975">
    <property type="term" value="P:carbohydrate metabolic process"/>
    <property type="evidence" value="ECO:0007669"/>
    <property type="project" value="InterPro"/>
</dbReference>
<keyword evidence="7 10" id="KW-0472">Membrane</keyword>
<dbReference type="PATRIC" id="fig|1590043.3.peg.2771"/>
<evidence type="ECO:0000259" key="12">
    <source>
        <dbReference type="Pfam" id="PF04101"/>
    </source>
</evidence>
<evidence type="ECO:0000256" key="6">
    <source>
        <dbReference type="ARBA" id="ARBA00022984"/>
    </source>
</evidence>
<keyword evidence="1 10" id="KW-1003">Cell membrane</keyword>
<name>A0A0Q9YPY6_9GAMM</name>
<dbReference type="EMBL" id="LKAJ01000015">
    <property type="protein sequence ID" value="KRG19746.1"/>
    <property type="molecule type" value="Genomic_DNA"/>
</dbReference>
<dbReference type="InterPro" id="IPR004276">
    <property type="entry name" value="GlycoTrans_28_N"/>
</dbReference>
<dbReference type="SUPFAM" id="SSF53756">
    <property type="entry name" value="UDP-Glycosyltransferase/glycogen phosphorylase"/>
    <property type="match status" value="1"/>
</dbReference>
<feature type="domain" description="Glycosyltransferase family 28 N-terminal" evidence="11">
    <location>
        <begin position="10"/>
        <end position="147"/>
    </location>
</feature>
<comment type="caution">
    <text evidence="13">The sequence shown here is derived from an EMBL/GenBank/DDBJ whole genome shotgun (WGS) entry which is preliminary data.</text>
</comment>
<dbReference type="GO" id="GO:0005886">
    <property type="term" value="C:plasma membrane"/>
    <property type="evidence" value="ECO:0007669"/>
    <property type="project" value="UniProtKB-SubCell"/>
</dbReference>
<proteinExistence type="inferred from homology"/>
<keyword evidence="8 10" id="KW-0131">Cell cycle</keyword>